<evidence type="ECO:0000313" key="3">
    <source>
        <dbReference type="Proteomes" id="UP000201797"/>
    </source>
</evidence>
<accession>A0A127KLS4</accession>
<keyword evidence="3" id="KW-1185">Reference proteome</keyword>
<dbReference type="RefSeq" id="YP_009302207.1">
    <property type="nucleotide sequence ID" value="NC_031242.1"/>
</dbReference>
<dbReference type="Proteomes" id="UP000201797">
    <property type="component" value="Segment"/>
</dbReference>
<sequence length="93" mass="9848">MPSEIAQQIVNQIFGGEKAAAIDSINDALGAASFDAIKARKLDFAKSMGFDLQDTGQDAADELADDLPDGNEGVEDVEVDGRMPHESPTDELP</sequence>
<dbReference type="InterPro" id="IPR055640">
    <property type="entry name" value="DUF7216"/>
</dbReference>
<feature type="compositionally biased region" description="Acidic residues" evidence="1">
    <location>
        <begin position="59"/>
        <end position="78"/>
    </location>
</feature>
<evidence type="ECO:0000313" key="2">
    <source>
        <dbReference type="EMBL" id="AMO42908.1"/>
    </source>
</evidence>
<evidence type="ECO:0008006" key="4">
    <source>
        <dbReference type="Google" id="ProtNLM"/>
    </source>
</evidence>
<protein>
    <recommendedName>
        <fullName evidence="4">Gp130</fullName>
    </recommendedName>
</protein>
<dbReference type="GeneID" id="29124130"/>
<gene>
    <name evidence="2" type="ORF">R290704_126</name>
</gene>
<feature type="compositionally biased region" description="Basic and acidic residues" evidence="1">
    <location>
        <begin position="79"/>
        <end position="93"/>
    </location>
</feature>
<name>A0A127KLS4_9CAUD</name>
<proteinExistence type="predicted"/>
<dbReference type="KEGG" id="vg:29124130"/>
<dbReference type="OrthoDB" id="23479at10239"/>
<organism evidence="2 3">
    <name type="scientific">Cyanophage S-RIM50</name>
    <dbReference type="NCBI Taxonomy" id="687803"/>
    <lineage>
        <taxon>Viruses</taxon>
        <taxon>Duplodnaviria</taxon>
        <taxon>Heunggongvirae</taxon>
        <taxon>Uroviricota</taxon>
        <taxon>Caudoviricetes</taxon>
        <taxon>Pantevenvirales</taxon>
        <taxon>Kyanoviridae</taxon>
        <taxon>Neptunevirus</taxon>
        <taxon>Neptunevirus srim50</taxon>
    </lineage>
</organism>
<evidence type="ECO:0000256" key="1">
    <source>
        <dbReference type="SAM" id="MobiDB-lite"/>
    </source>
</evidence>
<feature type="region of interest" description="Disordered" evidence="1">
    <location>
        <begin position="56"/>
        <end position="93"/>
    </location>
</feature>
<reference evidence="2 3" key="1">
    <citation type="submission" date="2016-01" db="EMBL/GenBank/DDBJ databases">
        <title>The genomic content and context of auxiliary metabolic genes in marine cyanophages.</title>
        <authorList>
            <person name="Marston M.F."/>
            <person name="Martiny J.B.H."/>
            <person name="Crummett L.T."/>
        </authorList>
    </citation>
    <scope>NUCLEOTIDE SEQUENCE [LARGE SCALE GENOMIC DNA]</scope>
    <source>
        <strain evidence="2">RW_29_0704</strain>
    </source>
</reference>
<dbReference type="EMBL" id="KU594605">
    <property type="protein sequence ID" value="AMO42908.1"/>
    <property type="molecule type" value="Genomic_DNA"/>
</dbReference>
<dbReference type="Pfam" id="PF23853">
    <property type="entry name" value="DUF7216"/>
    <property type="match status" value="1"/>
</dbReference>